<dbReference type="AlphaFoldDB" id="A0A8J2H2V6"/>
<organism evidence="2 3">
    <name type="scientific">Cotesia congregata</name>
    <name type="common">Parasitoid wasp</name>
    <name type="synonym">Apanteles congregatus</name>
    <dbReference type="NCBI Taxonomy" id="51543"/>
    <lineage>
        <taxon>Eukaryota</taxon>
        <taxon>Metazoa</taxon>
        <taxon>Ecdysozoa</taxon>
        <taxon>Arthropoda</taxon>
        <taxon>Hexapoda</taxon>
        <taxon>Insecta</taxon>
        <taxon>Pterygota</taxon>
        <taxon>Neoptera</taxon>
        <taxon>Endopterygota</taxon>
        <taxon>Hymenoptera</taxon>
        <taxon>Apocrita</taxon>
        <taxon>Ichneumonoidea</taxon>
        <taxon>Braconidae</taxon>
        <taxon>Microgastrinae</taxon>
        <taxon>Cotesia</taxon>
    </lineage>
</organism>
<gene>
    <name evidence="2" type="ORF">HICCMSTLAB_LOCUS60</name>
</gene>
<name>A0A8J2H2V6_COTCN</name>
<evidence type="ECO:0000313" key="3">
    <source>
        <dbReference type="Proteomes" id="UP000786811"/>
    </source>
</evidence>
<evidence type="ECO:0000313" key="2">
    <source>
        <dbReference type="EMBL" id="CAG5071458.1"/>
    </source>
</evidence>
<dbReference type="EMBL" id="CAJNRD030000488">
    <property type="protein sequence ID" value="CAG5071458.1"/>
    <property type="molecule type" value="Genomic_DNA"/>
</dbReference>
<evidence type="ECO:0000256" key="1">
    <source>
        <dbReference type="SAM" id="MobiDB-lite"/>
    </source>
</evidence>
<feature type="compositionally biased region" description="Basic and acidic residues" evidence="1">
    <location>
        <begin position="1"/>
        <end position="14"/>
    </location>
</feature>
<protein>
    <submittedName>
        <fullName evidence="2">Uncharacterized protein</fullName>
    </submittedName>
</protein>
<accession>A0A8J2H2V6</accession>
<feature type="region of interest" description="Disordered" evidence="1">
    <location>
        <begin position="1"/>
        <end position="34"/>
    </location>
</feature>
<reference evidence="2" key="1">
    <citation type="submission" date="2021-04" db="EMBL/GenBank/DDBJ databases">
        <authorList>
            <person name="Chebbi M.A.C M."/>
        </authorList>
    </citation>
    <scope>NUCLEOTIDE SEQUENCE</scope>
</reference>
<feature type="non-terminal residue" evidence="2">
    <location>
        <position position="149"/>
    </location>
</feature>
<dbReference type="Proteomes" id="UP000786811">
    <property type="component" value="Unassembled WGS sequence"/>
</dbReference>
<proteinExistence type="predicted"/>
<dbReference type="OrthoDB" id="7555293at2759"/>
<sequence length="149" mass="16815">ITQEQNLKKDDATGKQHLMTCNTINPGPSTSKNFEQEHRSITANSPLPSLTLDLQKKLTEDGVLKAQKYFINFWASYLWEVMNTKPTKFDYHNLATSIVQAHPELKGGSNECGIVRSQLSIWIRNHRRGLKKTGSVKRDHDGNSKPPTA</sequence>
<keyword evidence="3" id="KW-1185">Reference proteome</keyword>
<comment type="caution">
    <text evidence="2">The sequence shown here is derived from an EMBL/GenBank/DDBJ whole genome shotgun (WGS) entry which is preliminary data.</text>
</comment>
<feature type="compositionally biased region" description="Polar residues" evidence="1">
    <location>
        <begin position="19"/>
        <end position="33"/>
    </location>
</feature>